<dbReference type="InterPro" id="IPR009027">
    <property type="entry name" value="Ribosomal_bL9/RNase_H1_N"/>
</dbReference>
<evidence type="ECO:0000313" key="5">
    <source>
        <dbReference type="EMBL" id="GMH57375.1"/>
    </source>
</evidence>
<evidence type="ECO:0000256" key="1">
    <source>
        <dbReference type="ARBA" id="ARBA00010605"/>
    </source>
</evidence>
<protein>
    <recommendedName>
        <fullName evidence="4">Ribosomal protein L9 domain-containing protein</fullName>
    </recommendedName>
</protein>
<dbReference type="GO" id="GO:1990904">
    <property type="term" value="C:ribonucleoprotein complex"/>
    <property type="evidence" value="ECO:0007669"/>
    <property type="project" value="UniProtKB-KW"/>
</dbReference>
<dbReference type="PANTHER" id="PTHR21368">
    <property type="entry name" value="50S RIBOSOMAL PROTEIN L9"/>
    <property type="match status" value="1"/>
</dbReference>
<dbReference type="InterPro" id="IPR000244">
    <property type="entry name" value="Ribosomal_bL9"/>
</dbReference>
<reference evidence="6" key="1">
    <citation type="journal article" date="2023" name="Commun. Biol.">
        <title>Genome analysis of Parmales, the sister group of diatoms, reveals the evolutionary specialization of diatoms from phago-mixotrophs to photoautotrophs.</title>
        <authorList>
            <person name="Ban H."/>
            <person name="Sato S."/>
            <person name="Yoshikawa S."/>
            <person name="Yamada K."/>
            <person name="Nakamura Y."/>
            <person name="Ichinomiya M."/>
            <person name="Sato N."/>
            <person name="Blanc-Mathieu R."/>
            <person name="Endo H."/>
            <person name="Kuwata A."/>
            <person name="Ogata H."/>
        </authorList>
    </citation>
    <scope>NUCLEOTIDE SEQUENCE [LARGE SCALE GENOMIC DNA]</scope>
    <source>
        <strain evidence="6">NIES 3700</strain>
    </source>
</reference>
<accession>A0A9W6ZV36</accession>
<keyword evidence="2" id="KW-0689">Ribosomal protein</keyword>
<dbReference type="AlphaFoldDB" id="A0A9W6ZV36"/>
<proteinExistence type="inferred from homology"/>
<evidence type="ECO:0000256" key="3">
    <source>
        <dbReference type="ARBA" id="ARBA00023274"/>
    </source>
</evidence>
<dbReference type="Proteomes" id="UP001165122">
    <property type="component" value="Unassembled WGS sequence"/>
</dbReference>
<dbReference type="Gene3D" id="3.40.5.10">
    <property type="entry name" value="Ribosomal protein L9, N-terminal domain"/>
    <property type="match status" value="1"/>
</dbReference>
<dbReference type="Pfam" id="PF01281">
    <property type="entry name" value="Ribosomal_L9_N"/>
    <property type="match status" value="1"/>
</dbReference>
<dbReference type="InterPro" id="IPR036935">
    <property type="entry name" value="Ribosomal_bL9_N_sf"/>
</dbReference>
<evidence type="ECO:0000313" key="6">
    <source>
        <dbReference type="Proteomes" id="UP001165122"/>
    </source>
</evidence>
<evidence type="ECO:0000259" key="4">
    <source>
        <dbReference type="Pfam" id="PF01281"/>
    </source>
</evidence>
<name>A0A9W6ZV36_9STRA</name>
<comment type="similarity">
    <text evidence="1">Belongs to the bacterial ribosomal protein bL9 family.</text>
</comment>
<dbReference type="InterPro" id="IPR020070">
    <property type="entry name" value="Ribosomal_bL9_N"/>
</dbReference>
<dbReference type="EMBL" id="BRXW01000466">
    <property type="protein sequence ID" value="GMH57375.1"/>
    <property type="molecule type" value="Genomic_DNA"/>
</dbReference>
<keyword evidence="3" id="KW-0687">Ribonucleoprotein</keyword>
<gene>
    <name evidence="5" type="ORF">TrLO_g12680</name>
</gene>
<comment type="caution">
    <text evidence="5">The sequence shown here is derived from an EMBL/GenBank/DDBJ whole genome shotgun (WGS) entry which is preliminary data.</text>
</comment>
<dbReference type="OrthoDB" id="5555409at2759"/>
<keyword evidence="6" id="KW-1185">Reference proteome</keyword>
<feature type="domain" description="Ribosomal protein L9" evidence="4">
    <location>
        <begin position="52"/>
        <end position="88"/>
    </location>
</feature>
<dbReference type="GO" id="GO:0006412">
    <property type="term" value="P:translation"/>
    <property type="evidence" value="ECO:0007669"/>
    <property type="project" value="InterPro"/>
</dbReference>
<dbReference type="GO" id="GO:0003735">
    <property type="term" value="F:structural constituent of ribosome"/>
    <property type="evidence" value="ECO:0007669"/>
    <property type="project" value="InterPro"/>
</dbReference>
<organism evidence="5 6">
    <name type="scientific">Triparma laevis f. longispina</name>
    <dbReference type="NCBI Taxonomy" id="1714387"/>
    <lineage>
        <taxon>Eukaryota</taxon>
        <taxon>Sar</taxon>
        <taxon>Stramenopiles</taxon>
        <taxon>Ochrophyta</taxon>
        <taxon>Bolidophyceae</taxon>
        <taxon>Parmales</taxon>
        <taxon>Triparmaceae</taxon>
        <taxon>Triparma</taxon>
    </lineage>
</organism>
<evidence type="ECO:0000256" key="2">
    <source>
        <dbReference type="ARBA" id="ARBA00022980"/>
    </source>
</evidence>
<sequence>MYAQRILSSGSFGSAAALRPSSLQRSVRAVRSVRAAHTVRVVLRENNDSKIGKGLAGEIVSVKAGYMRNHLYQKKIAVYATPHNIKTYARDLEQSDEDIAALKLAEEEEKKASEGLKALTGAEINEHAILSGYLKGKVLKIKRQATDSESDKILKTGSVNELVIRKKLSSQMKLDLEEMEGLEIGEDVDLGVLGEFECNIVLSSGLKTPLNVSVVRR</sequence>
<dbReference type="SUPFAM" id="SSF55658">
    <property type="entry name" value="L9 N-domain-like"/>
    <property type="match status" value="1"/>
</dbReference>
<dbReference type="GO" id="GO:0005840">
    <property type="term" value="C:ribosome"/>
    <property type="evidence" value="ECO:0007669"/>
    <property type="project" value="UniProtKB-KW"/>
</dbReference>